<name>A0AAU7YNF8_9PHYC</name>
<organism evidence="1">
    <name type="scientific">Micromonas commoda virus</name>
    <dbReference type="NCBI Taxonomy" id="3057169"/>
    <lineage>
        <taxon>Viruses</taxon>
        <taxon>Varidnaviria</taxon>
        <taxon>Bamfordvirae</taxon>
        <taxon>Nucleocytoviricota</taxon>
        <taxon>Megaviricetes</taxon>
        <taxon>Algavirales</taxon>
        <taxon>Phycodnaviridae</taxon>
    </lineage>
</organism>
<accession>A0AAU7YNF8</accession>
<sequence>MKSDRICDNKHDLNILRLKCEDLLSYFKRKIIPIRRRDLDYHMQNKLYDLIDEIYAEIDDTKDISYDHLVTRYEACKIYARGSRNSYRDLNALKL</sequence>
<dbReference type="EMBL" id="PP911589">
    <property type="protein sequence ID" value="XCA47300.1"/>
    <property type="molecule type" value="Genomic_DNA"/>
</dbReference>
<protein>
    <submittedName>
        <fullName evidence="1">Uncharacterized protein</fullName>
    </submittedName>
</protein>
<proteinExistence type="predicted"/>
<evidence type="ECO:0000313" key="1">
    <source>
        <dbReference type="EMBL" id="XCA47300.1"/>
    </source>
</evidence>
<reference evidence="1" key="1">
    <citation type="submission" date="2024-06" db="EMBL/GenBank/DDBJ databases">
        <title>Evidence of context-dependent and transient costs of resisting viral infection in isolates of the marine microalga Micromonas sp. (class Mamiellophyceae).</title>
        <authorList>
            <person name="Bedi de Silva A."/>
            <person name="Schvarcz C.R."/>
            <person name="Steward G.R."/>
            <person name="Edwards K.F."/>
        </authorList>
    </citation>
    <scope>NUCLEOTIDE SEQUENCE</scope>
    <source>
        <strain evidence="1">McV-KB2</strain>
    </source>
</reference>